<evidence type="ECO:0000313" key="2">
    <source>
        <dbReference type="EMBL" id="GAK55434.1"/>
    </source>
</evidence>
<evidence type="ECO:0000256" key="1">
    <source>
        <dbReference type="SAM" id="SignalP"/>
    </source>
</evidence>
<name>A0A0S6WAW3_VECG1</name>
<dbReference type="EMBL" id="DF820463">
    <property type="protein sequence ID" value="GAK55434.1"/>
    <property type="molecule type" value="Genomic_DNA"/>
</dbReference>
<dbReference type="HOGENOM" id="CLU_453211_0_0_0"/>
<proteinExistence type="predicted"/>
<protein>
    <submittedName>
        <fullName evidence="2">Uncharacterized protein</fullName>
    </submittedName>
</protein>
<accession>A0A0S6WAW3</accession>
<dbReference type="AlphaFoldDB" id="A0A0S6WAW3"/>
<dbReference type="Proteomes" id="UP000030661">
    <property type="component" value="Unassembled WGS sequence"/>
</dbReference>
<keyword evidence="1" id="KW-0732">Signal</keyword>
<feature type="signal peptide" evidence="1">
    <location>
        <begin position="1"/>
        <end position="26"/>
    </location>
</feature>
<organism evidence="2">
    <name type="scientific">Vecturithrix granuli</name>
    <dbReference type="NCBI Taxonomy" id="1499967"/>
    <lineage>
        <taxon>Bacteria</taxon>
        <taxon>Candidatus Moduliflexota</taxon>
        <taxon>Candidatus Vecturitrichia</taxon>
        <taxon>Candidatus Vecturitrichales</taxon>
        <taxon>Candidatus Vecturitrichaceae</taxon>
        <taxon>Candidatus Vecturithrix</taxon>
    </lineage>
</organism>
<reference evidence="2" key="1">
    <citation type="journal article" date="2015" name="PeerJ">
        <title>First genomic representation of candidate bacterial phylum KSB3 points to enhanced environmental sensing as a trigger of wastewater bulking.</title>
        <authorList>
            <person name="Sekiguchi Y."/>
            <person name="Ohashi A."/>
            <person name="Parks D.H."/>
            <person name="Yamauchi T."/>
            <person name="Tyson G.W."/>
            <person name="Hugenholtz P."/>
        </authorList>
    </citation>
    <scope>NUCLEOTIDE SEQUENCE [LARGE SCALE GENOMIC DNA]</scope>
</reference>
<keyword evidence="3" id="KW-1185">Reference proteome</keyword>
<sequence>MNFNMVRCTIFVCGCILLLISSPLEAQPIPALESDALGSSGFARVFPESTLAVMVVPQLQATNEILQHYISTLALIKSLQPFLQSISIGLQKFEDSSGIHLADIGSIFQTSFAIALLDVEIPEMTQNTSWTFPEVALAAEVANSAETLQYLLKRVIHTNIQLPFPSVQFQTRMVHGITLWSVSNSQFRFAYTFLDHVFLLTTNPEYLELLIATRQHSANAKSSNTFKSLYNADVYSLTRQVITQYDHDVCLYVNIHHIWRKLHEAYHEDCTPSPAAETQKDSLLCVPPPLRSLTWLFSLKENGGYERIFWEMNCQDDQPTSPNCMFWSHLQATENGLLISDQLVPANILYYHAWQFDSSGWWQRWKHYLDLFLPVSDREDIDLQIQKLEQTLQLRVEFDILPAFGHEIAIACYDPSRQLYVKGQEASMENFPCILFIQVDQRERIEYLIQSMAAIPLSKNTIQGMSVYQLDFPGNITPIRVYAAFIHDFLTITSSQRGLQQIISVAQQGGSLAFLPDYITLSALFAKECYAKSYFNLRYFLQRADPQHTSAIRKPIALPVFLTGLFSVTTRTSSGMLTESFSTLGGTIVGTGVILWCILNVW</sequence>
<evidence type="ECO:0000313" key="3">
    <source>
        <dbReference type="Proteomes" id="UP000030661"/>
    </source>
</evidence>
<feature type="chain" id="PRO_5006631672" evidence="1">
    <location>
        <begin position="27"/>
        <end position="602"/>
    </location>
</feature>
<gene>
    <name evidence="2" type="ORF">U27_02268</name>
</gene>